<comment type="caution">
    <text evidence="4">The sequence shown here is derived from an EMBL/GenBank/DDBJ whole genome shotgun (WGS) entry which is preliminary data.</text>
</comment>
<dbReference type="GO" id="GO:0003677">
    <property type="term" value="F:DNA binding"/>
    <property type="evidence" value="ECO:0007669"/>
    <property type="project" value="UniProtKB-KW"/>
</dbReference>
<dbReference type="PANTHER" id="PTHR30363:SF44">
    <property type="entry name" value="AGA OPERON TRANSCRIPTIONAL REPRESSOR-RELATED"/>
    <property type="match status" value="1"/>
</dbReference>
<dbReference type="Gene3D" id="1.10.10.10">
    <property type="entry name" value="Winged helix-like DNA-binding domain superfamily/Winged helix DNA-binding domain"/>
    <property type="match status" value="1"/>
</dbReference>
<dbReference type="SUPFAM" id="SSF46785">
    <property type="entry name" value="Winged helix' DNA-binding domain"/>
    <property type="match status" value="1"/>
</dbReference>
<dbReference type="SMART" id="SM00420">
    <property type="entry name" value="HTH_DEOR"/>
    <property type="match status" value="1"/>
</dbReference>
<dbReference type="RefSeq" id="WP_275631514.1">
    <property type="nucleotide sequence ID" value="NZ_JARGYD010000001.1"/>
</dbReference>
<dbReference type="Proteomes" id="UP001595632">
    <property type="component" value="Unassembled WGS sequence"/>
</dbReference>
<dbReference type="InterPro" id="IPR036390">
    <property type="entry name" value="WH_DNA-bd_sf"/>
</dbReference>
<dbReference type="PROSITE" id="PS51000">
    <property type="entry name" value="HTH_DEOR_2"/>
    <property type="match status" value="1"/>
</dbReference>
<keyword evidence="1" id="KW-0805">Transcription regulation</keyword>
<feature type="domain" description="HTH deoR-type" evidence="3">
    <location>
        <begin position="23"/>
        <end position="78"/>
    </location>
</feature>
<dbReference type="InterPro" id="IPR036388">
    <property type="entry name" value="WH-like_DNA-bd_sf"/>
</dbReference>
<dbReference type="Gene3D" id="3.40.50.1360">
    <property type="match status" value="1"/>
</dbReference>
<organism evidence="4 5">
    <name type="scientific">Psychromarinibacter halotolerans</name>
    <dbReference type="NCBI Taxonomy" id="1775175"/>
    <lineage>
        <taxon>Bacteria</taxon>
        <taxon>Pseudomonadati</taxon>
        <taxon>Pseudomonadota</taxon>
        <taxon>Alphaproteobacteria</taxon>
        <taxon>Rhodobacterales</taxon>
        <taxon>Paracoccaceae</taxon>
        <taxon>Psychromarinibacter</taxon>
    </lineage>
</organism>
<dbReference type="InterPro" id="IPR014036">
    <property type="entry name" value="DeoR-like_C"/>
</dbReference>
<dbReference type="EMBL" id="JBHRTB010000010">
    <property type="protein sequence ID" value="MFC3144255.1"/>
    <property type="molecule type" value="Genomic_DNA"/>
</dbReference>
<evidence type="ECO:0000259" key="3">
    <source>
        <dbReference type="PROSITE" id="PS51000"/>
    </source>
</evidence>
<keyword evidence="5" id="KW-1185">Reference proteome</keyword>
<dbReference type="InterPro" id="IPR050313">
    <property type="entry name" value="Carb_Metab_HTH_regulators"/>
</dbReference>
<dbReference type="SUPFAM" id="SSF100950">
    <property type="entry name" value="NagB/RpiA/CoA transferase-like"/>
    <property type="match status" value="1"/>
</dbReference>
<name>A0ABV7GS70_9RHOB</name>
<proteinExistence type="predicted"/>
<dbReference type="InterPro" id="IPR037171">
    <property type="entry name" value="NagB/RpiA_transferase-like"/>
</dbReference>
<evidence type="ECO:0000313" key="4">
    <source>
        <dbReference type="EMBL" id="MFC3144255.1"/>
    </source>
</evidence>
<dbReference type="Pfam" id="PF08220">
    <property type="entry name" value="HTH_DeoR"/>
    <property type="match status" value="1"/>
</dbReference>
<dbReference type="Pfam" id="PF00455">
    <property type="entry name" value="DeoRC"/>
    <property type="match status" value="1"/>
</dbReference>
<dbReference type="InterPro" id="IPR001034">
    <property type="entry name" value="DeoR_HTH"/>
</dbReference>
<evidence type="ECO:0000256" key="2">
    <source>
        <dbReference type="ARBA" id="ARBA00023163"/>
    </source>
</evidence>
<dbReference type="PRINTS" id="PR00037">
    <property type="entry name" value="HTHLACR"/>
</dbReference>
<keyword evidence="4" id="KW-0238">DNA-binding</keyword>
<sequence length="277" mass="29468">MSTEGEDEVKVAVAKRGRSRMPAPVRQSLIMAAFERDSFISIGDLAEELGVSGMTIRRDISQLEERGGLKRTHGGAVRAELLDPAPDLSEPAFDARLREHSDKKSTIAALAVDMVRPGEAIGIDVGTSTLELARRLTEVEGLRVITNSVRAASHLAEAGCAVYLPGGRVRAPELSVIGPQAVEGIGNYYMNRAFIGVSGADSSGFSDYSPEDSEVKHTLMARAEQVIVLCDSSKFGKRAMSRVSDFSAVHVLVTDAPPPADIAEALARAGTRVVIPS</sequence>
<dbReference type="PANTHER" id="PTHR30363">
    <property type="entry name" value="HTH-TYPE TRANSCRIPTIONAL REGULATOR SRLR-RELATED"/>
    <property type="match status" value="1"/>
</dbReference>
<keyword evidence="2" id="KW-0804">Transcription</keyword>
<gene>
    <name evidence="4" type="ORF">ACFOGP_16150</name>
</gene>
<dbReference type="SMART" id="SM01134">
    <property type="entry name" value="DeoRC"/>
    <property type="match status" value="1"/>
</dbReference>
<protein>
    <submittedName>
        <fullName evidence="4">DeoR/GlpR family DNA-binding transcription regulator</fullName>
    </submittedName>
</protein>
<evidence type="ECO:0000313" key="5">
    <source>
        <dbReference type="Proteomes" id="UP001595632"/>
    </source>
</evidence>
<reference evidence="5" key="1">
    <citation type="journal article" date="2019" name="Int. J. Syst. Evol. Microbiol.">
        <title>The Global Catalogue of Microorganisms (GCM) 10K type strain sequencing project: providing services to taxonomists for standard genome sequencing and annotation.</title>
        <authorList>
            <consortium name="The Broad Institute Genomics Platform"/>
            <consortium name="The Broad Institute Genome Sequencing Center for Infectious Disease"/>
            <person name="Wu L."/>
            <person name="Ma J."/>
        </authorList>
    </citation>
    <scope>NUCLEOTIDE SEQUENCE [LARGE SCALE GENOMIC DNA]</scope>
    <source>
        <strain evidence="5">KCTC 52366</strain>
    </source>
</reference>
<evidence type="ECO:0000256" key="1">
    <source>
        <dbReference type="ARBA" id="ARBA00023015"/>
    </source>
</evidence>
<accession>A0ABV7GS70</accession>